<organism evidence="1 2">
    <name type="scientific">Halteria grandinella</name>
    <dbReference type="NCBI Taxonomy" id="5974"/>
    <lineage>
        <taxon>Eukaryota</taxon>
        <taxon>Sar</taxon>
        <taxon>Alveolata</taxon>
        <taxon>Ciliophora</taxon>
        <taxon>Intramacronucleata</taxon>
        <taxon>Spirotrichea</taxon>
        <taxon>Stichotrichia</taxon>
        <taxon>Sporadotrichida</taxon>
        <taxon>Halteriidae</taxon>
        <taxon>Halteria</taxon>
    </lineage>
</organism>
<sequence>MVKGFFNFSGKASGIEHVLRYAFKDKIVKQQLRCKIEQVDPQCVSLAALMKELFMKKKVWFEKDGQRLQICFREEDILCHEMCINHQQQIFLHEELTDQYFELNLNLGTTFVESFQSLLDRKNYHLSILTDSKFKFVAFISRKESLKAITIRQVPAHKHEITPIQLNLKSKHVQSIESENAKETINLSYGHQELQYDQQSNVNKSTTKLCLVGKSNATGLCL</sequence>
<dbReference type="AlphaFoldDB" id="A0A8J8T082"/>
<proteinExistence type="predicted"/>
<keyword evidence="2" id="KW-1185">Reference proteome</keyword>
<dbReference type="EMBL" id="RRYP01012427">
    <property type="protein sequence ID" value="TNV77120.1"/>
    <property type="molecule type" value="Genomic_DNA"/>
</dbReference>
<name>A0A8J8T082_HALGN</name>
<evidence type="ECO:0000313" key="2">
    <source>
        <dbReference type="Proteomes" id="UP000785679"/>
    </source>
</evidence>
<dbReference type="Proteomes" id="UP000785679">
    <property type="component" value="Unassembled WGS sequence"/>
</dbReference>
<protein>
    <submittedName>
        <fullName evidence="1">Uncharacterized protein</fullName>
    </submittedName>
</protein>
<accession>A0A8J8T082</accession>
<evidence type="ECO:0000313" key="1">
    <source>
        <dbReference type="EMBL" id="TNV77120.1"/>
    </source>
</evidence>
<reference evidence="1" key="1">
    <citation type="submission" date="2019-06" db="EMBL/GenBank/DDBJ databases">
        <authorList>
            <person name="Zheng W."/>
        </authorList>
    </citation>
    <scope>NUCLEOTIDE SEQUENCE</scope>
    <source>
        <strain evidence="1">QDHG01</strain>
    </source>
</reference>
<comment type="caution">
    <text evidence="1">The sequence shown here is derived from an EMBL/GenBank/DDBJ whole genome shotgun (WGS) entry which is preliminary data.</text>
</comment>
<gene>
    <name evidence="1" type="ORF">FGO68_gene7405</name>
</gene>